<feature type="transmembrane region" description="Helical" evidence="1">
    <location>
        <begin position="53"/>
        <end position="71"/>
    </location>
</feature>
<sequence>MPPNQTIVHSDEKSALLESELVNQALVEEHYRTGPYDTEAGRRRHPRGRCARLCKAFFWMVFGMFALTFFLRHSNRHFDLSNFWCIGSPKHRPMALSQCHSAPIAYKDGELNYVFDVNAESKPSSFFFGQHYSRKSHDGPGFGFIQTAGRVIIQEAPEGADPVTVSLRVHLSHEELRNAISIKHDATGLTFESDRIIQRLGGVRPCIEVLATISIAPSTNISSFNIDTIVLPIELKESLKLNSHNTFIRSVSGGVTSGTDALYSRKIEIETTSGSITGSYPLADLLSLKTISGTVQVNIDPKDSDKSDHNGVLIIRGVSGTIHADTITTSIPSRTFNTQVHSRSGSISGTYLLGDRTTIESNSGTVTVDIYTAGDLAKRVLTIDTVSGSIRSCVYDTAAKLGAVSSVFMTRSGTMQLQYPGSWEGKIQAQTLSGSLSVTGEGVDIIKDVHPKPGFKQILAEKGDGDSNISAENTSGSISVRIG</sequence>
<reference evidence="2" key="1">
    <citation type="journal article" date="2020" name="Stud. Mycol.">
        <title>101 Dothideomycetes genomes: a test case for predicting lifestyles and emergence of pathogens.</title>
        <authorList>
            <person name="Haridas S."/>
            <person name="Albert R."/>
            <person name="Binder M."/>
            <person name="Bloem J."/>
            <person name="Labutti K."/>
            <person name="Salamov A."/>
            <person name="Andreopoulos B."/>
            <person name="Baker S."/>
            <person name="Barry K."/>
            <person name="Bills G."/>
            <person name="Bluhm B."/>
            <person name="Cannon C."/>
            <person name="Castanera R."/>
            <person name="Culley D."/>
            <person name="Daum C."/>
            <person name="Ezra D."/>
            <person name="Gonzalez J."/>
            <person name="Henrissat B."/>
            <person name="Kuo A."/>
            <person name="Liang C."/>
            <person name="Lipzen A."/>
            <person name="Lutzoni F."/>
            <person name="Magnuson J."/>
            <person name="Mondo S."/>
            <person name="Nolan M."/>
            <person name="Ohm R."/>
            <person name="Pangilinan J."/>
            <person name="Park H.-J."/>
            <person name="Ramirez L."/>
            <person name="Alfaro M."/>
            <person name="Sun H."/>
            <person name="Tritt A."/>
            <person name="Yoshinaga Y."/>
            <person name="Zwiers L.-H."/>
            <person name="Turgeon B."/>
            <person name="Goodwin S."/>
            <person name="Spatafora J."/>
            <person name="Crous P."/>
            <person name="Grigoriev I."/>
        </authorList>
    </citation>
    <scope>NUCLEOTIDE SEQUENCE</scope>
    <source>
        <strain evidence="2">CBS 115976</strain>
    </source>
</reference>
<evidence type="ECO:0000256" key="1">
    <source>
        <dbReference type="SAM" id="Phobius"/>
    </source>
</evidence>
<accession>A0A6A6UDM0</accession>
<gene>
    <name evidence="2" type="ORF">BT63DRAFT_236518</name>
</gene>
<dbReference type="AlphaFoldDB" id="A0A6A6UDM0"/>
<keyword evidence="3" id="KW-1185">Reference proteome</keyword>
<keyword evidence="1" id="KW-0812">Transmembrane</keyword>
<keyword evidence="1" id="KW-1133">Transmembrane helix</keyword>
<name>A0A6A6UDM0_9PEZI</name>
<evidence type="ECO:0008006" key="4">
    <source>
        <dbReference type="Google" id="ProtNLM"/>
    </source>
</evidence>
<dbReference type="Proteomes" id="UP000799302">
    <property type="component" value="Unassembled WGS sequence"/>
</dbReference>
<dbReference type="OrthoDB" id="3539644at2759"/>
<proteinExistence type="predicted"/>
<keyword evidence="1" id="KW-0472">Membrane</keyword>
<evidence type="ECO:0000313" key="2">
    <source>
        <dbReference type="EMBL" id="KAF2670375.1"/>
    </source>
</evidence>
<organism evidence="2 3">
    <name type="scientific">Microthyrium microscopicum</name>
    <dbReference type="NCBI Taxonomy" id="703497"/>
    <lineage>
        <taxon>Eukaryota</taxon>
        <taxon>Fungi</taxon>
        <taxon>Dikarya</taxon>
        <taxon>Ascomycota</taxon>
        <taxon>Pezizomycotina</taxon>
        <taxon>Dothideomycetes</taxon>
        <taxon>Dothideomycetes incertae sedis</taxon>
        <taxon>Microthyriales</taxon>
        <taxon>Microthyriaceae</taxon>
        <taxon>Microthyrium</taxon>
    </lineage>
</organism>
<dbReference type="EMBL" id="MU004234">
    <property type="protein sequence ID" value="KAF2670375.1"/>
    <property type="molecule type" value="Genomic_DNA"/>
</dbReference>
<protein>
    <recommendedName>
        <fullName evidence="4">Adhesin domain-containing protein</fullName>
    </recommendedName>
</protein>
<evidence type="ECO:0000313" key="3">
    <source>
        <dbReference type="Proteomes" id="UP000799302"/>
    </source>
</evidence>